<dbReference type="EMBL" id="LT981265">
    <property type="protein sequence ID" value="SPC34569.1"/>
    <property type="molecule type" value="Genomic_DNA"/>
</dbReference>
<dbReference type="Proteomes" id="UP000236248">
    <property type="component" value="Chromosome NCAV"/>
</dbReference>
<protein>
    <submittedName>
        <fullName evidence="1">Uncharacterized protein</fullName>
    </submittedName>
</protein>
<accession>A0A2K5ASI1</accession>
<organism evidence="1 2">
    <name type="scientific">Candidatus Nitrosocaldus cavascurensis</name>
    <dbReference type="NCBI Taxonomy" id="2058097"/>
    <lineage>
        <taxon>Archaea</taxon>
        <taxon>Nitrososphaerota</taxon>
        <taxon>Nitrososphaeria</taxon>
        <taxon>Candidatus Nitrosocaldales</taxon>
        <taxon>Candidatus Nitrosocaldaceae</taxon>
        <taxon>Candidatus Nitrosocaldus</taxon>
    </lineage>
</organism>
<proteinExistence type="predicted"/>
<reference evidence="2" key="1">
    <citation type="submission" date="2018-01" db="EMBL/GenBank/DDBJ databases">
        <authorList>
            <person name="Kerou L M."/>
        </authorList>
    </citation>
    <scope>NUCLEOTIDE SEQUENCE [LARGE SCALE GENOMIC DNA]</scope>
    <source>
        <strain evidence="2">SCU2</strain>
    </source>
</reference>
<dbReference type="AlphaFoldDB" id="A0A2K5ASI1"/>
<gene>
    <name evidence="1" type="ORF">NCAV_1403</name>
</gene>
<dbReference type="RefSeq" id="WP_103286798.1">
    <property type="nucleotide sequence ID" value="NZ_LT981265.1"/>
</dbReference>
<dbReference type="GeneID" id="41595402"/>
<sequence length="354" mass="39788">MMNALPVRLDEQIKDVLRSAAVRSDVTWAIVRDGAVAEFSVGSLNDVRISMDRISAENEHGAMSLDMGSNGNMYAIVAESAEYRCTPWTQCIYLCMYRDEARMNSRGVLTYVGKYDDYCCSSIWDMGIGDDTLDVYIIVKDDDLNSILREMEGKNILKEQSILDKIVKASPYRLFMTKKASILVKQRIGSVDGAHTHLMPDVILNGIRYPTPVPEQMSCIVQVDPFASLIDCNGNYRAWSVEDDPFQMLLQKYNKGYAEEKQRLRDNVLDMLMRGSDYADHVELMYKRADANSKDMLRVVLAQIACDSRVEQTIRMSSVKILTRVGAVNLPAVISCIRTNGSSPLSIKKQASTI</sequence>
<evidence type="ECO:0000313" key="1">
    <source>
        <dbReference type="EMBL" id="SPC34569.1"/>
    </source>
</evidence>
<keyword evidence="2" id="KW-1185">Reference proteome</keyword>
<dbReference type="Pfam" id="PF21973">
    <property type="entry name" value="DUF6925"/>
    <property type="match status" value="1"/>
</dbReference>
<name>A0A2K5ASI1_9ARCH</name>
<evidence type="ECO:0000313" key="2">
    <source>
        <dbReference type="Proteomes" id="UP000236248"/>
    </source>
</evidence>
<dbReference type="KEGG" id="ncv:NCAV_1403"/>
<dbReference type="InterPro" id="IPR053838">
    <property type="entry name" value="DUF6925"/>
</dbReference>